<gene>
    <name evidence="2" type="ORF">Acr_19g0004100</name>
</gene>
<proteinExistence type="predicted"/>
<feature type="compositionally biased region" description="Polar residues" evidence="1">
    <location>
        <begin position="256"/>
        <end position="270"/>
    </location>
</feature>
<dbReference type="EMBL" id="BJWL01000019">
    <property type="protein sequence ID" value="GFZ07473.1"/>
    <property type="molecule type" value="Genomic_DNA"/>
</dbReference>
<evidence type="ECO:0000313" key="3">
    <source>
        <dbReference type="Proteomes" id="UP000585474"/>
    </source>
</evidence>
<accession>A0A7J0G9L7</accession>
<organism evidence="2 3">
    <name type="scientific">Actinidia rufa</name>
    <dbReference type="NCBI Taxonomy" id="165716"/>
    <lineage>
        <taxon>Eukaryota</taxon>
        <taxon>Viridiplantae</taxon>
        <taxon>Streptophyta</taxon>
        <taxon>Embryophyta</taxon>
        <taxon>Tracheophyta</taxon>
        <taxon>Spermatophyta</taxon>
        <taxon>Magnoliopsida</taxon>
        <taxon>eudicotyledons</taxon>
        <taxon>Gunneridae</taxon>
        <taxon>Pentapetalae</taxon>
        <taxon>asterids</taxon>
        <taxon>Ericales</taxon>
        <taxon>Actinidiaceae</taxon>
        <taxon>Actinidia</taxon>
    </lineage>
</organism>
<dbReference type="AlphaFoldDB" id="A0A7J0G9L7"/>
<protein>
    <submittedName>
        <fullName evidence="2">Plastid developmental protein DAG</fullName>
    </submittedName>
</protein>
<evidence type="ECO:0000256" key="1">
    <source>
        <dbReference type="SAM" id="MobiDB-lite"/>
    </source>
</evidence>
<reference evidence="2 3" key="1">
    <citation type="submission" date="2019-07" db="EMBL/GenBank/DDBJ databases">
        <title>De Novo Assembly of kiwifruit Actinidia rufa.</title>
        <authorList>
            <person name="Sugita-Konishi S."/>
            <person name="Sato K."/>
            <person name="Mori E."/>
            <person name="Abe Y."/>
            <person name="Kisaki G."/>
            <person name="Hamano K."/>
            <person name="Suezawa K."/>
            <person name="Otani M."/>
            <person name="Fukuda T."/>
            <person name="Manabe T."/>
            <person name="Gomi K."/>
            <person name="Tabuchi M."/>
            <person name="Akimitsu K."/>
            <person name="Kataoka I."/>
        </authorList>
    </citation>
    <scope>NUCLEOTIDE SEQUENCE [LARGE SCALE GENOMIC DNA]</scope>
    <source>
        <strain evidence="3">cv. Fuchu</strain>
    </source>
</reference>
<sequence length="277" mass="31269">MMDHYQFVARSSDHDSLKVLEPDRQHSNMLNISPFNPKTLSASSLLTPKSSFTPCLQLATSFRLNSPSHHPPLPHHLAPSKSPIRAALDRNYSSKRSSGGEQRKTIMLPGCDFNHWLIAMTAPYPPPYLFVFLLSTPLNNIINFSLPMREISGIYKVRNVTVTTSLKTTQMFVARSSYQDALKVLEPDREHSNMLLIYPMHSIRHLIPIQLTEPPAHLSLTRRRRSPQFGRPSMETTRRRGAAAASRGRRSCYRAVTSTTGSSSWNSPKTPHQPESK</sequence>
<keyword evidence="3" id="KW-1185">Reference proteome</keyword>
<name>A0A7J0G9L7_9ERIC</name>
<feature type="region of interest" description="Disordered" evidence="1">
    <location>
        <begin position="222"/>
        <end position="277"/>
    </location>
</feature>
<dbReference type="Proteomes" id="UP000585474">
    <property type="component" value="Unassembled WGS sequence"/>
</dbReference>
<evidence type="ECO:0000313" key="2">
    <source>
        <dbReference type="EMBL" id="GFZ07473.1"/>
    </source>
</evidence>
<comment type="caution">
    <text evidence="2">The sequence shown here is derived from an EMBL/GenBank/DDBJ whole genome shotgun (WGS) entry which is preliminary data.</text>
</comment>